<organism evidence="13 14">
    <name type="scientific">Candidatus Synchoanobacter obligatus</name>
    <dbReference type="NCBI Taxonomy" id="2919597"/>
    <lineage>
        <taxon>Bacteria</taxon>
        <taxon>Pseudomonadati</taxon>
        <taxon>Pseudomonadota</taxon>
        <taxon>Gammaproteobacteria</taxon>
        <taxon>Candidatus Comchoanobacterales</taxon>
        <taxon>Candidatus Comchoanobacteraceae</taxon>
        <taxon>Candidatus Synchoanobacter</taxon>
    </lineage>
</organism>
<keyword evidence="14" id="KW-1185">Reference proteome</keyword>
<dbReference type="CDD" id="cd00310">
    <property type="entry name" value="ATP-synt_Fo_a_6"/>
    <property type="match status" value="1"/>
</dbReference>
<keyword evidence="7 11" id="KW-1133">Transmembrane helix</keyword>
<dbReference type="PANTHER" id="PTHR42823">
    <property type="entry name" value="ATP SYNTHASE SUBUNIT A, CHLOROPLASTIC"/>
    <property type="match status" value="1"/>
</dbReference>
<gene>
    <name evidence="11 13" type="primary">atpB</name>
    <name evidence="13" type="ORF">MKS91_02630</name>
</gene>
<evidence type="ECO:0000256" key="9">
    <source>
        <dbReference type="ARBA" id="ARBA00023136"/>
    </source>
</evidence>
<keyword evidence="11" id="KW-1003">Cell membrane</keyword>
<feature type="transmembrane region" description="Helical" evidence="11">
    <location>
        <begin position="135"/>
        <end position="154"/>
    </location>
</feature>
<evidence type="ECO:0000256" key="8">
    <source>
        <dbReference type="ARBA" id="ARBA00023065"/>
    </source>
</evidence>
<evidence type="ECO:0000256" key="7">
    <source>
        <dbReference type="ARBA" id="ARBA00022989"/>
    </source>
</evidence>
<evidence type="ECO:0000256" key="10">
    <source>
        <dbReference type="ARBA" id="ARBA00023310"/>
    </source>
</evidence>
<comment type="subcellular location">
    <subcellularLocation>
        <location evidence="11 12">Cell membrane</location>
        <topology evidence="11 12">Multi-pass membrane protein</topology>
    </subcellularLocation>
    <subcellularLocation>
        <location evidence="1">Membrane</location>
        <topology evidence="1">Multi-pass membrane protein</topology>
    </subcellularLocation>
</comment>
<protein>
    <recommendedName>
        <fullName evidence="11 12">ATP synthase subunit a</fullName>
    </recommendedName>
    <alternativeName>
        <fullName evidence="11">ATP synthase F0 sector subunit a</fullName>
    </alternativeName>
    <alternativeName>
        <fullName evidence="11">F-ATPase subunit 6</fullName>
    </alternativeName>
</protein>
<name>A0ABT1L4U2_9GAMM</name>
<proteinExistence type="inferred from homology"/>
<dbReference type="PANTHER" id="PTHR42823:SF3">
    <property type="entry name" value="ATP SYNTHASE SUBUNIT A, CHLOROPLASTIC"/>
    <property type="match status" value="1"/>
</dbReference>
<evidence type="ECO:0000256" key="3">
    <source>
        <dbReference type="ARBA" id="ARBA00022448"/>
    </source>
</evidence>
<accession>A0ABT1L4U2</accession>
<evidence type="ECO:0000313" key="13">
    <source>
        <dbReference type="EMBL" id="MCP8352181.1"/>
    </source>
</evidence>
<keyword evidence="4 11" id="KW-0138">CF(0)</keyword>
<keyword evidence="10 11" id="KW-0066">ATP synthesis</keyword>
<keyword evidence="3 11" id="KW-0813">Transport</keyword>
<feature type="transmembrane region" description="Helical" evidence="11">
    <location>
        <begin position="93"/>
        <end position="115"/>
    </location>
</feature>
<dbReference type="NCBIfam" id="NF004477">
    <property type="entry name" value="PRK05815.1-1"/>
    <property type="match status" value="1"/>
</dbReference>
<dbReference type="InterPro" id="IPR035908">
    <property type="entry name" value="F0_ATP_A_sf"/>
</dbReference>
<keyword evidence="8 11" id="KW-0406">Ion transport</keyword>
<keyword evidence="6 11" id="KW-0375">Hydrogen ion transport</keyword>
<keyword evidence="9 11" id="KW-0472">Membrane</keyword>
<dbReference type="InterPro" id="IPR023011">
    <property type="entry name" value="ATP_synth_F0_asu_AS"/>
</dbReference>
<reference evidence="13 14" key="1">
    <citation type="journal article" date="2022" name="Nat. Microbiol.">
        <title>The microbiome of a bacterivorous marine choanoflagellate contains a resource-demanding obligate bacterial associate.</title>
        <authorList>
            <person name="Needham D.M."/>
            <person name="Poirier C."/>
            <person name="Bachy C."/>
            <person name="George E.E."/>
            <person name="Wilken S."/>
            <person name="Yung C.C.M."/>
            <person name="Limardo A.J."/>
            <person name="Morando M."/>
            <person name="Sudek L."/>
            <person name="Malmstrom R.R."/>
            <person name="Keeling P.J."/>
            <person name="Santoro A.E."/>
            <person name="Worden A.Z."/>
        </authorList>
    </citation>
    <scope>NUCLEOTIDE SEQUENCE [LARGE SCALE GENOMIC DNA]</scope>
    <source>
        <strain evidence="13 14">Comchoano-2</strain>
    </source>
</reference>
<keyword evidence="5 11" id="KW-0812">Transmembrane</keyword>
<dbReference type="RefSeq" id="WP_258569289.1">
    <property type="nucleotide sequence ID" value="NZ_JAKUDN010000002.1"/>
</dbReference>
<feature type="transmembrane region" description="Helical" evidence="11">
    <location>
        <begin position="35"/>
        <end position="53"/>
    </location>
</feature>
<evidence type="ECO:0000256" key="4">
    <source>
        <dbReference type="ARBA" id="ARBA00022547"/>
    </source>
</evidence>
<dbReference type="InterPro" id="IPR045082">
    <property type="entry name" value="ATP_syn_F0_a_bact/chloroplast"/>
</dbReference>
<sequence length="257" mass="29217">MAVNANDYIQHHLKHWQWSPVGDTSSFWTFNLDTILISVVCGLAFFFTFHYCVRQAKAENPGKLQVAVEAVVGFVDGQVQTALNQHDSNVSSLALSIFMWIWLMNFMDLIPVDLIPFVASHLGVAYFRAVPTADLSLPLAIGLSVFCMIVFESIRAHSLKGFLYDVLAHPFSIYFFPANILFRVVEEVTKPVSLSLRLFGNMFAGELVFFLIALTPFWMQWFFGWIWLGLHLFIISLQAFIFMTLTIAYLGMARTSH</sequence>
<dbReference type="EMBL" id="JAKUDN010000002">
    <property type="protein sequence ID" value="MCP8352181.1"/>
    <property type="molecule type" value="Genomic_DNA"/>
</dbReference>
<evidence type="ECO:0000256" key="1">
    <source>
        <dbReference type="ARBA" id="ARBA00004141"/>
    </source>
</evidence>
<dbReference type="HAMAP" id="MF_01393">
    <property type="entry name" value="ATP_synth_a_bact"/>
    <property type="match status" value="1"/>
</dbReference>
<dbReference type="PROSITE" id="PS00449">
    <property type="entry name" value="ATPASE_A"/>
    <property type="match status" value="1"/>
</dbReference>
<evidence type="ECO:0000256" key="12">
    <source>
        <dbReference type="RuleBase" id="RU000483"/>
    </source>
</evidence>
<evidence type="ECO:0000313" key="14">
    <source>
        <dbReference type="Proteomes" id="UP001320768"/>
    </source>
</evidence>
<evidence type="ECO:0000256" key="11">
    <source>
        <dbReference type="HAMAP-Rule" id="MF_01393"/>
    </source>
</evidence>
<dbReference type="Proteomes" id="UP001320768">
    <property type="component" value="Unassembled WGS sequence"/>
</dbReference>
<dbReference type="PRINTS" id="PR00123">
    <property type="entry name" value="ATPASEA"/>
</dbReference>
<dbReference type="NCBIfam" id="TIGR01131">
    <property type="entry name" value="ATP_synt_6_or_A"/>
    <property type="match status" value="1"/>
</dbReference>
<dbReference type="Gene3D" id="1.20.120.220">
    <property type="entry name" value="ATP synthase, F0 complex, subunit A"/>
    <property type="match status" value="1"/>
</dbReference>
<evidence type="ECO:0000256" key="2">
    <source>
        <dbReference type="ARBA" id="ARBA00006810"/>
    </source>
</evidence>
<feature type="transmembrane region" description="Helical" evidence="11">
    <location>
        <begin position="198"/>
        <end position="219"/>
    </location>
</feature>
<comment type="caution">
    <text evidence="13">The sequence shown here is derived from an EMBL/GenBank/DDBJ whole genome shotgun (WGS) entry which is preliminary data.</text>
</comment>
<feature type="transmembrane region" description="Helical" evidence="11">
    <location>
        <begin position="225"/>
        <end position="250"/>
    </location>
</feature>
<dbReference type="SUPFAM" id="SSF81336">
    <property type="entry name" value="F1F0 ATP synthase subunit A"/>
    <property type="match status" value="1"/>
</dbReference>
<comment type="similarity">
    <text evidence="2 11 12">Belongs to the ATPase A chain family.</text>
</comment>
<dbReference type="InterPro" id="IPR000568">
    <property type="entry name" value="ATP_synth_F0_asu"/>
</dbReference>
<evidence type="ECO:0000256" key="6">
    <source>
        <dbReference type="ARBA" id="ARBA00022781"/>
    </source>
</evidence>
<evidence type="ECO:0000256" key="5">
    <source>
        <dbReference type="ARBA" id="ARBA00022692"/>
    </source>
</evidence>
<dbReference type="Pfam" id="PF00119">
    <property type="entry name" value="ATP-synt_A"/>
    <property type="match status" value="1"/>
</dbReference>
<comment type="function">
    <text evidence="11 12">Key component of the proton channel; it plays a direct role in the translocation of protons across the membrane.</text>
</comment>